<feature type="region of interest" description="Disordered" evidence="2">
    <location>
        <begin position="1"/>
        <end position="81"/>
    </location>
</feature>
<reference evidence="4 5" key="1">
    <citation type="journal article" date="2012" name="J. Bacteriol.">
        <title>Complete Genome Sequence of Paenibacillus mucilaginosus 3016, a Bacterium Functional as Microbial Fertilizer.</title>
        <authorList>
            <person name="Ma M."/>
            <person name="Wang Z."/>
            <person name="Li L."/>
            <person name="Jiang X."/>
            <person name="Guan D."/>
            <person name="Cao F."/>
            <person name="Chen H."/>
            <person name="Wang X."/>
            <person name="Shen D."/>
            <person name="Du B."/>
            <person name="Li J."/>
        </authorList>
    </citation>
    <scope>NUCLEOTIDE SEQUENCE [LARGE SCALE GENOMIC DNA]</scope>
    <source>
        <strain evidence="4 5">3016</strain>
    </source>
</reference>
<name>H6NQ52_9BACL</name>
<sequence>MEIGASTAASRNLLQGGSPVSSSSVKGAVRSRESFSNALKEKLGETGPKDKPVSNETQPSADINKKADAVDDTQAKPPADEEKIEALEVFVKEEDTEAVAELLADPEIQALLQQIQLLLPDDTAAPAINTVDASPEAVTLTVLPAMEAADAQLFVPLTQPAAQEQAAAALTGLEAVDAAEAARMLQQLQEALKQEGDPKLKAALDALSAAVTKAAETQAAEKPTAPIQQLLQKLNGELTAGEAPSAKAASAEPAASPLHKLEALAVKHPAAAAVTAAAQGESAQAEEPLFAPLHPETASAELGTQPPVTVQDLMKQLQSGQPVSKVPVLQMPAETFPDDMTQFVVSSFLMDTGADGITEAKLSLYPQHLGHVEVKLTMQNGQLIAQFAADHAAGKDMLESQLAQLRQSLQSHGIQVEKLEVTQSSSAQGFQSGMFQEKGQGQQPQSRQNQKAASARIAALEGESYAEDPASNPARPARTGSGMIDVIA</sequence>
<evidence type="ECO:0000259" key="3">
    <source>
        <dbReference type="Pfam" id="PF02120"/>
    </source>
</evidence>
<gene>
    <name evidence="4" type="ORF">PM3016_5156</name>
</gene>
<dbReference type="PANTHER" id="PTHR37533:SF2">
    <property type="entry name" value="FLAGELLAR HOOK-LENGTH CONTROL PROTEIN"/>
    <property type="match status" value="1"/>
</dbReference>
<dbReference type="CDD" id="cd17470">
    <property type="entry name" value="T3SS_Flik_C"/>
    <property type="match status" value="1"/>
</dbReference>
<feature type="domain" description="Flagellar hook-length control protein-like C-terminal" evidence="3">
    <location>
        <begin position="354"/>
        <end position="429"/>
    </location>
</feature>
<proteinExistence type="predicted"/>
<feature type="compositionally biased region" description="Low complexity" evidence="2">
    <location>
        <begin position="16"/>
        <end position="28"/>
    </location>
</feature>
<dbReference type="HOGENOM" id="CLU_599699_0_0_9"/>
<dbReference type="EMBL" id="CP003235">
    <property type="protein sequence ID" value="AFC31876.1"/>
    <property type="molecule type" value="Genomic_DNA"/>
</dbReference>
<evidence type="ECO:0000256" key="1">
    <source>
        <dbReference type="SAM" id="Coils"/>
    </source>
</evidence>
<feature type="region of interest" description="Disordered" evidence="2">
    <location>
        <begin position="435"/>
        <end position="488"/>
    </location>
</feature>
<dbReference type="PANTHER" id="PTHR37533">
    <property type="entry name" value="FLAGELLAR HOOK-LENGTH CONTROL PROTEIN"/>
    <property type="match status" value="1"/>
</dbReference>
<dbReference type="InterPro" id="IPR052563">
    <property type="entry name" value="FliK"/>
</dbReference>
<feature type="coiled-coil region" evidence="1">
    <location>
        <begin position="395"/>
        <end position="422"/>
    </location>
</feature>
<dbReference type="InterPro" id="IPR021136">
    <property type="entry name" value="Flagellar_hook_control-like_C"/>
</dbReference>
<keyword evidence="1" id="KW-0175">Coiled coil</keyword>
<dbReference type="Gene3D" id="3.30.750.140">
    <property type="match status" value="1"/>
</dbReference>
<protein>
    <recommendedName>
        <fullName evidence="3">Flagellar hook-length control protein-like C-terminal domain-containing protein</fullName>
    </recommendedName>
</protein>
<accession>H6NQ52</accession>
<evidence type="ECO:0000256" key="2">
    <source>
        <dbReference type="SAM" id="MobiDB-lite"/>
    </source>
</evidence>
<dbReference type="AlphaFoldDB" id="H6NQ52"/>
<evidence type="ECO:0000313" key="5">
    <source>
        <dbReference type="Proteomes" id="UP000007523"/>
    </source>
</evidence>
<dbReference type="Proteomes" id="UP000007523">
    <property type="component" value="Chromosome"/>
</dbReference>
<evidence type="ECO:0000313" key="4">
    <source>
        <dbReference type="EMBL" id="AFC31876.1"/>
    </source>
</evidence>
<keyword evidence="5" id="KW-1185">Reference proteome</keyword>
<dbReference type="STRING" id="1116391.PM3016_5156"/>
<dbReference type="KEGG" id="pmq:PM3016_5156"/>
<organism evidence="4 5">
    <name type="scientific">Paenibacillus mucilaginosus 3016</name>
    <dbReference type="NCBI Taxonomy" id="1116391"/>
    <lineage>
        <taxon>Bacteria</taxon>
        <taxon>Bacillati</taxon>
        <taxon>Bacillota</taxon>
        <taxon>Bacilli</taxon>
        <taxon>Bacillales</taxon>
        <taxon>Paenibacillaceae</taxon>
        <taxon>Paenibacillus</taxon>
    </lineage>
</organism>
<dbReference type="InterPro" id="IPR038610">
    <property type="entry name" value="FliK-like_C_sf"/>
</dbReference>
<feature type="compositionally biased region" description="Low complexity" evidence="2">
    <location>
        <begin position="436"/>
        <end position="450"/>
    </location>
</feature>
<dbReference type="RefSeq" id="WP_014371417.1">
    <property type="nucleotide sequence ID" value="NC_016935.1"/>
</dbReference>
<feature type="compositionally biased region" description="Basic and acidic residues" evidence="2">
    <location>
        <begin position="39"/>
        <end position="53"/>
    </location>
</feature>
<dbReference type="Pfam" id="PF02120">
    <property type="entry name" value="Flg_hook"/>
    <property type="match status" value="1"/>
</dbReference>